<organism evidence="2">
    <name type="scientific">Synechococcus virus S-PRM1</name>
    <dbReference type="NCBI Taxonomy" id="2100130"/>
    <lineage>
        <taxon>Viruses</taxon>
        <taxon>Duplodnaviria</taxon>
        <taxon>Heunggongvirae</taxon>
        <taxon>Uroviricota</taxon>
        <taxon>Caudoviricetes</taxon>
        <taxon>Pantevenvirales</taxon>
        <taxon>Kyanoviridae</taxon>
        <taxon>Makelovirus</taxon>
        <taxon>Makelovirus prm1</taxon>
    </lineage>
</organism>
<keyword evidence="1" id="KW-1133">Transmembrane helix</keyword>
<accession>A0A346FK83</accession>
<dbReference type="EMBL" id="MH629685">
    <property type="protein sequence ID" value="AXN58388.1"/>
    <property type="molecule type" value="Genomic_DNA"/>
</dbReference>
<keyword evidence="1" id="KW-0812">Transmembrane</keyword>
<dbReference type="KEGG" id="vg:65115536"/>
<evidence type="ECO:0000256" key="1">
    <source>
        <dbReference type="SAM" id="Phobius"/>
    </source>
</evidence>
<keyword evidence="1" id="KW-0472">Membrane</keyword>
<name>A0A346FK83_9CAUD</name>
<sequence length="73" mass="8369">MNKLFDLSEKVVYFVVTIAAVIVGLSQFVYRAWTENDVNESIRKFLNQLFTLIEKVAAAIRTETELAEVQTNE</sequence>
<dbReference type="RefSeq" id="YP_010097869.1">
    <property type="nucleotide sequence ID" value="NC_055761.1"/>
</dbReference>
<proteinExistence type="predicted"/>
<feature type="transmembrane region" description="Helical" evidence="1">
    <location>
        <begin position="12"/>
        <end position="33"/>
    </location>
</feature>
<dbReference type="GeneID" id="65115536"/>
<reference evidence="2" key="1">
    <citation type="submission" date="2018-07" db="EMBL/GenBank/DDBJ databases">
        <title>Complete genome sequence of the cyanophage S-PRM1 isolated from Singapore coastal waters.</title>
        <authorList>
            <person name="Chenard C."/>
            <person name="Kolundzija S."/>
            <person name="Lauro F.M."/>
        </authorList>
    </citation>
    <scope>NUCLEOTIDE SEQUENCE [LARGE SCALE GENOMIC DNA]</scope>
</reference>
<protein>
    <submittedName>
        <fullName evidence="2">Uncharacterized protein</fullName>
    </submittedName>
</protein>
<dbReference type="Proteomes" id="UP000259950">
    <property type="component" value="Segment"/>
</dbReference>
<evidence type="ECO:0000313" key="2">
    <source>
        <dbReference type="EMBL" id="AXN58388.1"/>
    </source>
</evidence>
<keyword evidence="3" id="KW-1185">Reference proteome</keyword>
<evidence type="ECO:0000313" key="3">
    <source>
        <dbReference type="Proteomes" id="UP000259950"/>
    </source>
</evidence>